<dbReference type="InterPro" id="IPR045948">
    <property type="entry name" value="DUF6368"/>
</dbReference>
<reference evidence="2" key="1">
    <citation type="journal article" date="2019" name="Int. J. Syst. Evol. Microbiol.">
        <title>The Global Catalogue of Microorganisms (GCM) 10K type strain sequencing project: providing services to taxonomists for standard genome sequencing and annotation.</title>
        <authorList>
            <consortium name="The Broad Institute Genomics Platform"/>
            <consortium name="The Broad Institute Genome Sequencing Center for Infectious Disease"/>
            <person name="Wu L."/>
            <person name="Ma J."/>
        </authorList>
    </citation>
    <scope>NUCLEOTIDE SEQUENCE [LARGE SCALE GENOMIC DNA]</scope>
    <source>
        <strain evidence="2">JCM 13929</strain>
    </source>
</reference>
<protein>
    <submittedName>
        <fullName evidence="1">Uncharacterized protein</fullName>
    </submittedName>
</protein>
<comment type="caution">
    <text evidence="1">The sequence shown here is derived from an EMBL/GenBank/DDBJ whole genome shotgun (WGS) entry which is preliminary data.</text>
</comment>
<evidence type="ECO:0000313" key="2">
    <source>
        <dbReference type="Proteomes" id="UP001500064"/>
    </source>
</evidence>
<organism evidence="1 2">
    <name type="scientific">Nonomuraea maheshkhaliensis</name>
    <dbReference type="NCBI Taxonomy" id="419590"/>
    <lineage>
        <taxon>Bacteria</taxon>
        <taxon>Bacillati</taxon>
        <taxon>Actinomycetota</taxon>
        <taxon>Actinomycetes</taxon>
        <taxon>Streptosporangiales</taxon>
        <taxon>Streptosporangiaceae</taxon>
        <taxon>Nonomuraea</taxon>
    </lineage>
</organism>
<gene>
    <name evidence="1" type="ORF">GCM10009733_033030</name>
</gene>
<sequence length="218" mass="22927">MQFHALADWAAAGAAVDRNGPAISTADSGSEPGPTRLRTMSGPVLVIELAEAISPTALQRLHELLLRSSARLEEKRVGEYDLHVRAESLGITGAGEADGGRPFLVSHMGSGTGDEEIFDTEHADEADLEALIGFTPTHAVDVIALCNSPIDHVVTALLTATIMDVIGGVVNAELRADQIPITAALPGLIATTDSWHAAYGSSEFLRAWAAEPGFRLVK</sequence>
<name>A0ABP4R5J6_9ACTN</name>
<dbReference type="RefSeq" id="WP_346105589.1">
    <property type="nucleotide sequence ID" value="NZ_BAAAMU010000020.1"/>
</dbReference>
<evidence type="ECO:0000313" key="1">
    <source>
        <dbReference type="EMBL" id="GAA1633454.1"/>
    </source>
</evidence>
<dbReference type="Pfam" id="PF19895">
    <property type="entry name" value="DUF6368"/>
    <property type="match status" value="1"/>
</dbReference>
<dbReference type="Proteomes" id="UP001500064">
    <property type="component" value="Unassembled WGS sequence"/>
</dbReference>
<keyword evidence="2" id="KW-1185">Reference proteome</keyword>
<dbReference type="EMBL" id="BAAAMU010000020">
    <property type="protein sequence ID" value="GAA1633454.1"/>
    <property type="molecule type" value="Genomic_DNA"/>
</dbReference>
<accession>A0ABP4R5J6</accession>
<proteinExistence type="predicted"/>